<keyword evidence="3" id="KW-1185">Reference proteome</keyword>
<evidence type="ECO:0000256" key="1">
    <source>
        <dbReference type="SAM" id="Phobius"/>
    </source>
</evidence>
<accession>A0A1Z4N441</accession>
<sequence>MPIRIKPTYTIGTCVVTFEDIQKIAQLVDTEFPLSTYSATDKIWEIYDETQSSFLTAISQRDTLDSLEIRASDNAPVDSREIKIIFDKKEASVTCTADPKHERWFEHFVADLEELTHPPTFSQMMDQGGFYRDLLNITVKITLPHYVSLGTSTPYCKIVIREKPPNPFIENIKANIVSNIIWAVGVFIFGVAATLVTQQLLNKKPIDSTGGSKSSLTTPMHTDRLNLSVMIQKISAAGNGQR</sequence>
<proteinExistence type="predicted"/>
<gene>
    <name evidence="2" type="ORF">NIES37_44800</name>
</gene>
<dbReference type="EMBL" id="AP018248">
    <property type="protein sequence ID" value="BAZ00488.1"/>
    <property type="molecule type" value="Genomic_DNA"/>
</dbReference>
<keyword evidence="1" id="KW-0812">Transmembrane</keyword>
<protein>
    <submittedName>
        <fullName evidence="2">Uncharacterized protein</fullName>
    </submittedName>
</protein>
<keyword evidence="1" id="KW-0472">Membrane</keyword>
<dbReference type="Proteomes" id="UP000218785">
    <property type="component" value="Chromosome"/>
</dbReference>
<reference evidence="2 3" key="1">
    <citation type="submission" date="2017-06" db="EMBL/GenBank/DDBJ databases">
        <title>Genome sequencing of cyanobaciteial culture collection at National Institute for Environmental Studies (NIES).</title>
        <authorList>
            <person name="Hirose Y."/>
            <person name="Shimura Y."/>
            <person name="Fujisawa T."/>
            <person name="Nakamura Y."/>
            <person name="Kawachi M."/>
        </authorList>
    </citation>
    <scope>NUCLEOTIDE SEQUENCE [LARGE SCALE GENOMIC DNA]</scope>
    <source>
        <strain evidence="2 3">NIES-37</strain>
    </source>
</reference>
<dbReference type="AlphaFoldDB" id="A0A1Z4N441"/>
<dbReference type="RefSeq" id="WP_096579403.1">
    <property type="nucleotide sequence ID" value="NZ_CAWNJS010000001.1"/>
</dbReference>
<dbReference type="KEGG" id="ttq:NIES37_44800"/>
<name>A0A1Z4N441_9CYAN</name>
<evidence type="ECO:0000313" key="3">
    <source>
        <dbReference type="Proteomes" id="UP000218785"/>
    </source>
</evidence>
<keyword evidence="1" id="KW-1133">Transmembrane helix</keyword>
<organism evidence="2 3">
    <name type="scientific">Tolypothrix tenuis PCC 7101</name>
    <dbReference type="NCBI Taxonomy" id="231146"/>
    <lineage>
        <taxon>Bacteria</taxon>
        <taxon>Bacillati</taxon>
        <taxon>Cyanobacteriota</taxon>
        <taxon>Cyanophyceae</taxon>
        <taxon>Nostocales</taxon>
        <taxon>Tolypothrichaceae</taxon>
        <taxon>Tolypothrix</taxon>
    </lineage>
</organism>
<feature type="transmembrane region" description="Helical" evidence="1">
    <location>
        <begin position="176"/>
        <end position="196"/>
    </location>
</feature>
<evidence type="ECO:0000313" key="2">
    <source>
        <dbReference type="EMBL" id="BAZ00488.1"/>
    </source>
</evidence>